<sequence>MEVSGFLNGEEMKNRTVCTPFYLHRSSRVLRGKSVLNGNLDQIGTPIIRKTVISQMKE</sequence>
<protein>
    <submittedName>
        <fullName evidence="1">Uncharacterized protein</fullName>
    </submittedName>
</protein>
<evidence type="ECO:0000313" key="1">
    <source>
        <dbReference type="EMBL" id="GAP40914.1"/>
    </source>
</evidence>
<dbReference type="Proteomes" id="UP000053370">
    <property type="component" value="Unassembled WGS sequence"/>
</dbReference>
<reference evidence="1" key="1">
    <citation type="journal article" date="2015" name="Genome Announc.">
        <title>Draft Genome Sequence of Anaerolineae Strain TC1, a Novel Isolate from a Methanogenic Wastewater Treatment System.</title>
        <authorList>
            <person name="Matsuura N."/>
            <person name="Tourlousse D.M."/>
            <person name="Sun L."/>
            <person name="Toyonaga M."/>
            <person name="Kuroda K."/>
            <person name="Ohashi A."/>
            <person name="Cruz R."/>
            <person name="Yamaguchi T."/>
            <person name="Sekiguchi Y."/>
        </authorList>
    </citation>
    <scope>NUCLEOTIDE SEQUENCE [LARGE SCALE GENOMIC DNA]</scope>
    <source>
        <strain evidence="1">TC1</strain>
    </source>
</reference>
<proteinExistence type="predicted"/>
<dbReference type="AlphaFoldDB" id="A0A0S7BSN8"/>
<name>A0A0S7BSN8_9CHLR</name>
<dbReference type="EMBL" id="DF968181">
    <property type="protein sequence ID" value="GAP40914.1"/>
    <property type="molecule type" value="Genomic_DNA"/>
</dbReference>
<gene>
    <name evidence="1" type="ORF">ATC1_13896</name>
</gene>
<organism evidence="1">
    <name type="scientific">Flexilinea flocculi</name>
    <dbReference type="NCBI Taxonomy" id="1678840"/>
    <lineage>
        <taxon>Bacteria</taxon>
        <taxon>Bacillati</taxon>
        <taxon>Chloroflexota</taxon>
        <taxon>Anaerolineae</taxon>
        <taxon>Anaerolineales</taxon>
        <taxon>Anaerolineaceae</taxon>
        <taxon>Flexilinea</taxon>
    </lineage>
</organism>
<keyword evidence="2" id="KW-1185">Reference proteome</keyword>
<evidence type="ECO:0000313" key="2">
    <source>
        <dbReference type="Proteomes" id="UP000053370"/>
    </source>
</evidence>
<accession>A0A0S7BSN8</accession>